<dbReference type="Proteomes" id="UP000770161">
    <property type="component" value="Unassembled WGS sequence"/>
</dbReference>
<dbReference type="RefSeq" id="WP_194200411.1">
    <property type="nucleotide sequence ID" value="NZ_JADGLT010000087.1"/>
</dbReference>
<evidence type="ECO:0000256" key="1">
    <source>
        <dbReference type="ARBA" id="ARBA00006217"/>
    </source>
</evidence>
<dbReference type="InterPro" id="IPR001765">
    <property type="entry name" value="Carbonic_anhydrase"/>
</dbReference>
<dbReference type="InterPro" id="IPR036874">
    <property type="entry name" value="Carbonic_anhydrase_sf"/>
</dbReference>
<organism evidence="2 3">
    <name type="scientific">Mammaliicoccus lentus</name>
    <name type="common">Staphylococcus lentus</name>
    <dbReference type="NCBI Taxonomy" id="42858"/>
    <lineage>
        <taxon>Bacteria</taxon>
        <taxon>Bacillati</taxon>
        <taxon>Bacillota</taxon>
        <taxon>Bacilli</taxon>
        <taxon>Bacillales</taxon>
        <taxon>Staphylococcaceae</taxon>
        <taxon>Mammaliicoccus</taxon>
    </lineage>
</organism>
<evidence type="ECO:0000313" key="3">
    <source>
        <dbReference type="Proteomes" id="UP000770161"/>
    </source>
</evidence>
<name>A0ABS6GX67_MAMLE</name>
<comment type="similarity">
    <text evidence="1">Belongs to the beta-class carbonic anhydrase family.</text>
</comment>
<dbReference type="SUPFAM" id="SSF53056">
    <property type="entry name" value="beta-carbonic anhydrase, cab"/>
    <property type="match status" value="1"/>
</dbReference>
<gene>
    <name evidence="2" type="ORF">KQ656_08660</name>
</gene>
<dbReference type="Gene3D" id="3.40.1050.10">
    <property type="entry name" value="Carbonic anhydrase"/>
    <property type="match status" value="1"/>
</dbReference>
<comment type="caution">
    <text evidence="2">The sequence shown here is derived from an EMBL/GenBank/DDBJ whole genome shotgun (WGS) entry which is preliminary data.</text>
</comment>
<proteinExistence type="inferred from homology"/>
<reference evidence="2 3" key="1">
    <citation type="submission" date="2021-06" db="EMBL/GenBank/DDBJ databases">
        <title>Staphylococcus lentus K169 genome sequencing.</title>
        <authorList>
            <person name="Sundareshan S."/>
            <person name="Akhila D.S."/>
            <person name="Prachi D."/>
            <person name="Sivakumar R."/>
            <person name="Rajendhran J."/>
            <person name="Isloor S."/>
            <person name="Hegde N.R."/>
        </authorList>
    </citation>
    <scope>NUCLEOTIDE SEQUENCE [LARGE SCALE GENOMIC DNA]</scope>
    <source>
        <strain evidence="2 3">K169</strain>
    </source>
</reference>
<sequence length="163" mass="18888">MMNEENNILILGELNTHPEDEFIKQVVDKTAHVITINSYQSEIAQAYGEVMRSIILSIYQKNIQEIYIIGKDEAHNLPNIHLPEKIKNMEGRLKTIDYLFENCKPEMNGESIIDWLNGERDVHKRIEESVNKIYNHPLVPENIKISGVIFKENNAETIIQETT</sequence>
<dbReference type="EMBL" id="JAHLZN010000015">
    <property type="protein sequence ID" value="MBU6114027.1"/>
    <property type="molecule type" value="Genomic_DNA"/>
</dbReference>
<protein>
    <recommendedName>
        <fullName evidence="4">Carbonic anhydrase</fullName>
    </recommendedName>
</protein>
<evidence type="ECO:0008006" key="4">
    <source>
        <dbReference type="Google" id="ProtNLM"/>
    </source>
</evidence>
<dbReference type="PANTHER" id="PTHR43175:SF1">
    <property type="entry name" value="CARBONIC ANHYDRASE-LIKE PROTEIN YBCF-RELATED"/>
    <property type="match status" value="1"/>
</dbReference>
<evidence type="ECO:0000313" key="2">
    <source>
        <dbReference type="EMBL" id="MBU6114027.1"/>
    </source>
</evidence>
<keyword evidence="3" id="KW-1185">Reference proteome</keyword>
<dbReference type="PANTHER" id="PTHR43175">
    <property type="entry name" value="CARBONIC ANHYDRASE"/>
    <property type="match status" value="1"/>
</dbReference>
<accession>A0ABS6GX67</accession>